<sequence length="175" mass="18911">MQSQYAPFAQLPPPAGLVGTRSEPVVLPAALSDSKASAEQDAQKIFKLAREVVTDHDKWLSTLREEEANRKERKDLLRVVAQTSGPVEATLNFEMPNGAQATEKLNVEATTAFELYTKAYELLVNKDTLWKITVSGPTAGSASPISVQVKEAMYGQSLASLGLKAGCSYAVKIVQ</sequence>
<dbReference type="OrthoDB" id="412251at2759"/>
<keyword evidence="3" id="KW-1185">Reference proteome</keyword>
<feature type="region of interest" description="Disordered" evidence="1">
    <location>
        <begin position="1"/>
        <end position="20"/>
    </location>
</feature>
<name>A0A812U9B8_SYMPI</name>
<evidence type="ECO:0000313" key="3">
    <source>
        <dbReference type="Proteomes" id="UP000649617"/>
    </source>
</evidence>
<organism evidence="2 3">
    <name type="scientific">Symbiodinium pilosum</name>
    <name type="common">Dinoflagellate</name>
    <dbReference type="NCBI Taxonomy" id="2952"/>
    <lineage>
        <taxon>Eukaryota</taxon>
        <taxon>Sar</taxon>
        <taxon>Alveolata</taxon>
        <taxon>Dinophyceae</taxon>
        <taxon>Suessiales</taxon>
        <taxon>Symbiodiniaceae</taxon>
        <taxon>Symbiodinium</taxon>
    </lineage>
</organism>
<reference evidence="2" key="1">
    <citation type="submission" date="2021-02" db="EMBL/GenBank/DDBJ databases">
        <authorList>
            <person name="Dougan E. K."/>
            <person name="Rhodes N."/>
            <person name="Thang M."/>
            <person name="Chan C."/>
        </authorList>
    </citation>
    <scope>NUCLEOTIDE SEQUENCE</scope>
</reference>
<accession>A0A812U9B8</accession>
<proteinExistence type="predicted"/>
<comment type="caution">
    <text evidence="2">The sequence shown here is derived from an EMBL/GenBank/DDBJ whole genome shotgun (WGS) entry which is preliminary data.</text>
</comment>
<dbReference type="AlphaFoldDB" id="A0A812U9B8"/>
<dbReference type="EMBL" id="CAJNIZ010035557">
    <property type="protein sequence ID" value="CAE7560142.1"/>
    <property type="molecule type" value="Genomic_DNA"/>
</dbReference>
<evidence type="ECO:0000256" key="1">
    <source>
        <dbReference type="SAM" id="MobiDB-lite"/>
    </source>
</evidence>
<dbReference type="Proteomes" id="UP000649617">
    <property type="component" value="Unassembled WGS sequence"/>
</dbReference>
<evidence type="ECO:0000313" key="2">
    <source>
        <dbReference type="EMBL" id="CAE7560142.1"/>
    </source>
</evidence>
<protein>
    <submittedName>
        <fullName evidence="2">Uncharacterized protein</fullName>
    </submittedName>
</protein>
<gene>
    <name evidence="2" type="ORF">SPIL2461_LOCUS14965</name>
</gene>